<dbReference type="InterPro" id="IPR039426">
    <property type="entry name" value="TonB-dep_rcpt-like"/>
</dbReference>
<evidence type="ECO:0000256" key="1">
    <source>
        <dbReference type="ARBA" id="ARBA00004571"/>
    </source>
</evidence>
<keyword evidence="5 9" id="KW-0798">TonB box</keyword>
<dbReference type="InterPro" id="IPR037066">
    <property type="entry name" value="Plug_dom_sf"/>
</dbReference>
<dbReference type="AlphaFoldDB" id="A0A1G4Q6D5"/>
<proteinExistence type="inferred from homology"/>
<dbReference type="STRING" id="260084.SAMN02927928_0947"/>
<evidence type="ECO:0000259" key="12">
    <source>
        <dbReference type="Pfam" id="PF07715"/>
    </source>
</evidence>
<reference evidence="14" key="1">
    <citation type="submission" date="2016-10" db="EMBL/GenBank/DDBJ databases">
        <authorList>
            <person name="Varghese N."/>
            <person name="Submissions S."/>
        </authorList>
    </citation>
    <scope>NUCLEOTIDE SEQUENCE [LARGE SCALE GENOMIC DNA]</scope>
    <source>
        <strain evidence="14">CGMCC 1.3431</strain>
    </source>
</reference>
<gene>
    <name evidence="13" type="ORF">SAMN02927928_0947</name>
</gene>
<dbReference type="OrthoDB" id="5476657at2"/>
<evidence type="ECO:0000256" key="5">
    <source>
        <dbReference type="ARBA" id="ARBA00023077"/>
    </source>
</evidence>
<protein>
    <submittedName>
        <fullName evidence="13">TonB-dependent receptor</fullName>
    </submittedName>
</protein>
<keyword evidence="14" id="KW-1185">Reference proteome</keyword>
<dbReference type="PROSITE" id="PS52016">
    <property type="entry name" value="TONB_DEPENDENT_REC_3"/>
    <property type="match status" value="1"/>
</dbReference>
<keyword evidence="4 8" id="KW-0812">Transmembrane</keyword>
<dbReference type="InterPro" id="IPR036942">
    <property type="entry name" value="Beta-barrel_TonB_sf"/>
</dbReference>
<feature type="chain" id="PRO_5011791945" evidence="10">
    <location>
        <begin position="28"/>
        <end position="855"/>
    </location>
</feature>
<feature type="domain" description="TonB-dependent receptor-like beta-barrel" evidence="11">
    <location>
        <begin position="363"/>
        <end position="822"/>
    </location>
</feature>
<comment type="similarity">
    <text evidence="8 9">Belongs to the TonB-dependent receptor family.</text>
</comment>
<dbReference type="Gene3D" id="2.40.170.20">
    <property type="entry name" value="TonB-dependent receptor, beta-barrel domain"/>
    <property type="match status" value="1"/>
</dbReference>
<keyword evidence="7 8" id="KW-0998">Cell outer membrane</keyword>
<feature type="domain" description="TonB-dependent receptor plug" evidence="12">
    <location>
        <begin position="65"/>
        <end position="165"/>
    </location>
</feature>
<dbReference type="Pfam" id="PF00593">
    <property type="entry name" value="TonB_dep_Rec_b-barrel"/>
    <property type="match status" value="1"/>
</dbReference>
<dbReference type="PANTHER" id="PTHR40980:SF4">
    <property type="entry name" value="TONB-DEPENDENT RECEPTOR-LIKE BETA-BARREL DOMAIN-CONTAINING PROTEIN"/>
    <property type="match status" value="1"/>
</dbReference>
<evidence type="ECO:0000256" key="6">
    <source>
        <dbReference type="ARBA" id="ARBA00023136"/>
    </source>
</evidence>
<feature type="signal peptide" evidence="10">
    <location>
        <begin position="1"/>
        <end position="27"/>
    </location>
</feature>
<dbReference type="NCBIfam" id="TIGR01782">
    <property type="entry name" value="TonB-Xanth-Caul"/>
    <property type="match status" value="1"/>
</dbReference>
<dbReference type="SUPFAM" id="SSF56935">
    <property type="entry name" value="Porins"/>
    <property type="match status" value="1"/>
</dbReference>
<evidence type="ECO:0000256" key="4">
    <source>
        <dbReference type="ARBA" id="ARBA00022692"/>
    </source>
</evidence>
<evidence type="ECO:0000256" key="3">
    <source>
        <dbReference type="ARBA" id="ARBA00022452"/>
    </source>
</evidence>
<evidence type="ECO:0000313" key="14">
    <source>
        <dbReference type="Proteomes" id="UP000199150"/>
    </source>
</evidence>
<keyword evidence="6 8" id="KW-0472">Membrane</keyword>
<accession>A0A1G4Q6D5</accession>
<keyword evidence="10" id="KW-0732">Signal</keyword>
<name>A0A1G4Q6D5_9CAUL</name>
<dbReference type="InterPro" id="IPR012910">
    <property type="entry name" value="Plug_dom"/>
</dbReference>
<dbReference type="InterPro" id="IPR010104">
    <property type="entry name" value="TonB_rcpt_bac"/>
</dbReference>
<keyword evidence="13" id="KW-0675">Receptor</keyword>
<dbReference type="GO" id="GO:0009279">
    <property type="term" value="C:cell outer membrane"/>
    <property type="evidence" value="ECO:0007669"/>
    <property type="project" value="UniProtKB-SubCell"/>
</dbReference>
<evidence type="ECO:0000256" key="2">
    <source>
        <dbReference type="ARBA" id="ARBA00022448"/>
    </source>
</evidence>
<evidence type="ECO:0000259" key="11">
    <source>
        <dbReference type="Pfam" id="PF00593"/>
    </source>
</evidence>
<dbReference type="InterPro" id="IPR000531">
    <property type="entry name" value="Beta-barrel_TonB"/>
</dbReference>
<dbReference type="CDD" id="cd01347">
    <property type="entry name" value="ligand_gated_channel"/>
    <property type="match status" value="1"/>
</dbReference>
<dbReference type="EMBL" id="FMTS01000001">
    <property type="protein sequence ID" value="SCW40042.1"/>
    <property type="molecule type" value="Genomic_DNA"/>
</dbReference>
<evidence type="ECO:0000256" key="7">
    <source>
        <dbReference type="ARBA" id="ARBA00023237"/>
    </source>
</evidence>
<comment type="subcellular location">
    <subcellularLocation>
        <location evidence="1 8">Cell outer membrane</location>
        <topology evidence="1 8">Multi-pass membrane protein</topology>
    </subcellularLocation>
</comment>
<dbReference type="PANTHER" id="PTHR40980">
    <property type="entry name" value="PLUG DOMAIN-CONTAINING PROTEIN"/>
    <property type="match status" value="1"/>
</dbReference>
<evidence type="ECO:0000313" key="13">
    <source>
        <dbReference type="EMBL" id="SCW40042.1"/>
    </source>
</evidence>
<dbReference type="Proteomes" id="UP000199150">
    <property type="component" value="Unassembled WGS sequence"/>
</dbReference>
<evidence type="ECO:0000256" key="10">
    <source>
        <dbReference type="SAM" id="SignalP"/>
    </source>
</evidence>
<keyword evidence="2 8" id="KW-0813">Transport</keyword>
<evidence type="ECO:0000256" key="9">
    <source>
        <dbReference type="RuleBase" id="RU003357"/>
    </source>
</evidence>
<keyword evidence="3 8" id="KW-1134">Transmembrane beta strand</keyword>
<dbReference type="Gene3D" id="2.170.130.10">
    <property type="entry name" value="TonB-dependent receptor, plug domain"/>
    <property type="match status" value="1"/>
</dbReference>
<dbReference type="Pfam" id="PF07715">
    <property type="entry name" value="Plug"/>
    <property type="match status" value="1"/>
</dbReference>
<organism evidence="13 14">
    <name type="scientific">Asticcacaulis taihuensis</name>
    <dbReference type="NCBI Taxonomy" id="260084"/>
    <lineage>
        <taxon>Bacteria</taxon>
        <taxon>Pseudomonadati</taxon>
        <taxon>Pseudomonadota</taxon>
        <taxon>Alphaproteobacteria</taxon>
        <taxon>Caulobacterales</taxon>
        <taxon>Caulobacteraceae</taxon>
        <taxon>Asticcacaulis</taxon>
    </lineage>
</organism>
<dbReference type="RefSeq" id="WP_090644243.1">
    <property type="nucleotide sequence ID" value="NZ_CBCRYE010000001.1"/>
</dbReference>
<sequence length="855" mass="93256">MSKMKYLLAGAAVAPLAFTLSAGQTQAQETVTTAAAAAEAPIEVVVFGHRAAEREALEQQHNSQIKKEVVTANDAGKLPDQNVGEAVQRMPGVTVDDDQGEGRYVIIRGLDPALAAVRINGQDAAAPETDTREVKVDTIPTGLIGSVEVIKNQTAEYDANAIAGAVNVKTLTAFDRRKPFLTARYTAGHIDLNDKTSYDTDISAGTRFGDNKQFGVVVALNASRRPQASDNLQGSESWGDDKSGTQIVPSDWKLRDYYVIRNRQGAAVNFDYRPNDDVHLYAHTLFSHFTDMEQRQQFGVKLAGQTATGDDTGTFASTKAAKRDAKYRFEDEHISTVSFGGEFTLGQGKLDADITNSTAIKDDDPRYNFAYVSGKKDASGTYDLSDELFTVDPGAKVYDASNFKADEAELEADHYREILNQASVNYTLPTSLFGGDTTFKFGAKYAKRHKRSDVNYRLYDVSGAGMTLNNFQSYTGATLYDGKYNFGPTVDFLSSLDYAEANGVLTDANLVQPDTLVGELADDYDVSETVSAGYAQATIKAGNLTVTPGLRIEHTQNSSKAKAFDEDSSIDMDFNSFGKKDYTDLFPSVVGRYDFNSNSLVRFAATTSIGRPNYVDLAPHANISKGDEEAELGNPDLNPLRSVNLDAGYEYYFGKHGVISVSAFYKSIDDPIFTTGYTGDLTVGGVTYANISVSQPKNLKKATVSGVEFNYVMQYDMLPSPFDGLGTSFNVTSQKSQADGAPGRSDKVSLIYTSDLTGTAELTYEKYNWTARIAYSYRSKFLDTLGEDTATDIYTAGRGRIDVKVGYALNKNWQVFVQGKNLNDAAWRRYIGSSNQLVENEVYGKTWAVGVAAKF</sequence>
<evidence type="ECO:0000256" key="8">
    <source>
        <dbReference type="PROSITE-ProRule" id="PRU01360"/>
    </source>
</evidence>